<gene>
    <name evidence="2" type="ORF">SAMN02745123_03369</name>
</gene>
<dbReference type="InterPro" id="IPR048394">
    <property type="entry name" value="FakA-like_M"/>
</dbReference>
<dbReference type="SMART" id="SM01120">
    <property type="entry name" value="Dak2"/>
    <property type="match status" value="1"/>
</dbReference>
<organism evidence="2 3">
    <name type="scientific">Desulforamulus aeronauticus DSM 10349</name>
    <dbReference type="NCBI Taxonomy" id="1121421"/>
    <lineage>
        <taxon>Bacteria</taxon>
        <taxon>Bacillati</taxon>
        <taxon>Bacillota</taxon>
        <taxon>Clostridia</taxon>
        <taxon>Eubacteriales</taxon>
        <taxon>Peptococcaceae</taxon>
        <taxon>Desulforamulus</taxon>
    </lineage>
</organism>
<dbReference type="InterPro" id="IPR033470">
    <property type="entry name" value="FakA-like_C"/>
</dbReference>
<dbReference type="EMBL" id="FRAR01000026">
    <property type="protein sequence ID" value="SHK85292.1"/>
    <property type="molecule type" value="Genomic_DNA"/>
</dbReference>
<dbReference type="SMART" id="SM01121">
    <property type="entry name" value="Dak1_2"/>
    <property type="match status" value="1"/>
</dbReference>
<dbReference type="NCBIfam" id="TIGR03599">
    <property type="entry name" value="YloV"/>
    <property type="match status" value="1"/>
</dbReference>
<sequence length="556" mass="60444">MSENFIKLVFYNDLCKGDFVSLYSFDGQGLKKMLLGSTHLLAQHKSEIDALNVFPVPDGDTGNNMYLTLLAAAKEVQQMETTHIGEVAEAAAEACLMGARGNSGVILSQLVRGFAKALAGKERANALEVVQAMEEGAKLAYQAVMNPVEGTMLTVMRRSAEAARTAVIRNYDLLRVMIITLREARMALSETPELLPVLKEAGVVDAGGRGYVIILEGILNALKRAEEFSLLMDFTARQESKFSKGLPKELDTEIHFTYCTEFLVKGTQIPLETLRHELAPYGDCLMVVGTEQVAKVHIHSNHPGMVLENCLNYGSLHQVAIHNMKEQNQQLKQEVIPEKEVGLVTVGTGEGIIDIMNSLGADTVVVGGQTMNPSTEEIVRAIQSVPAHGVLVLPNNKNIILAAEQAASLVKNKEVKVVPTRTIPQGLGALLAQLPEAGLAENFQAMNSAARSVLTGEVTRAVRETTNNNYKIHQGDLIGIAEGSIVAVGQELAPIVKDLLTHMLQEDHSLVTLYYGADVGEQAEAIVEKLQTDFPDIEFELHFGGQPLYHFILSVE</sequence>
<dbReference type="Pfam" id="PF21645">
    <property type="entry name" value="FakA-like_M"/>
    <property type="match status" value="1"/>
</dbReference>
<name>A0A1M6VUS0_9FIRM</name>
<dbReference type="Proteomes" id="UP000183997">
    <property type="component" value="Unassembled WGS sequence"/>
</dbReference>
<dbReference type="AlphaFoldDB" id="A0A1M6VUS0"/>
<keyword evidence="3" id="KW-1185">Reference proteome</keyword>
<dbReference type="InterPro" id="IPR004007">
    <property type="entry name" value="DhaL_dom"/>
</dbReference>
<dbReference type="InterPro" id="IPR036117">
    <property type="entry name" value="DhaL_dom_sf"/>
</dbReference>
<dbReference type="PROSITE" id="PS51480">
    <property type="entry name" value="DHAL"/>
    <property type="match status" value="1"/>
</dbReference>
<dbReference type="Gene3D" id="1.25.40.340">
    <property type="match status" value="1"/>
</dbReference>
<dbReference type="Pfam" id="PF13684">
    <property type="entry name" value="FakA-like_C"/>
    <property type="match status" value="1"/>
</dbReference>
<dbReference type="STRING" id="1121421.SAMN02745123_03369"/>
<dbReference type="InterPro" id="IPR019986">
    <property type="entry name" value="YloV-like"/>
</dbReference>
<protein>
    <recommendedName>
        <fullName evidence="1">DhaL domain-containing protein</fullName>
    </recommendedName>
</protein>
<dbReference type="PANTHER" id="PTHR33434">
    <property type="entry name" value="DEGV DOMAIN-CONTAINING PROTEIN DR_1986-RELATED"/>
    <property type="match status" value="1"/>
</dbReference>
<dbReference type="GO" id="GO:0006071">
    <property type="term" value="P:glycerol metabolic process"/>
    <property type="evidence" value="ECO:0007669"/>
    <property type="project" value="InterPro"/>
</dbReference>
<evidence type="ECO:0000313" key="2">
    <source>
        <dbReference type="EMBL" id="SHK85292.1"/>
    </source>
</evidence>
<reference evidence="3" key="1">
    <citation type="submission" date="2016-11" db="EMBL/GenBank/DDBJ databases">
        <authorList>
            <person name="Varghese N."/>
            <person name="Submissions S."/>
        </authorList>
    </citation>
    <scope>NUCLEOTIDE SEQUENCE [LARGE SCALE GENOMIC DNA]</scope>
    <source>
        <strain evidence="3">DSM 10349</strain>
    </source>
</reference>
<dbReference type="Pfam" id="PF02734">
    <property type="entry name" value="Dak2"/>
    <property type="match status" value="1"/>
</dbReference>
<dbReference type="PANTHER" id="PTHR33434:SF4">
    <property type="entry name" value="PHOSPHATASE PROTEIN"/>
    <property type="match status" value="1"/>
</dbReference>
<proteinExistence type="predicted"/>
<evidence type="ECO:0000313" key="3">
    <source>
        <dbReference type="Proteomes" id="UP000183997"/>
    </source>
</evidence>
<dbReference type="InterPro" id="IPR050270">
    <property type="entry name" value="DegV_domain_contain"/>
</dbReference>
<dbReference type="SUPFAM" id="SSF101473">
    <property type="entry name" value="DhaL-like"/>
    <property type="match status" value="1"/>
</dbReference>
<accession>A0A1M6VUS0</accession>
<dbReference type="GO" id="GO:0004371">
    <property type="term" value="F:glycerone kinase activity"/>
    <property type="evidence" value="ECO:0007669"/>
    <property type="project" value="InterPro"/>
</dbReference>
<feature type="domain" description="DhaL" evidence="1">
    <location>
        <begin position="28"/>
        <end position="220"/>
    </location>
</feature>
<evidence type="ECO:0000259" key="1">
    <source>
        <dbReference type="PROSITE" id="PS51480"/>
    </source>
</evidence>